<feature type="compositionally biased region" description="Basic and acidic residues" evidence="1">
    <location>
        <begin position="246"/>
        <end position="264"/>
    </location>
</feature>
<feature type="compositionally biased region" description="Polar residues" evidence="1">
    <location>
        <begin position="1"/>
        <end position="10"/>
    </location>
</feature>
<protein>
    <submittedName>
        <fullName evidence="2">Uncharacterized protein</fullName>
    </submittedName>
</protein>
<feature type="compositionally biased region" description="Basic and acidic residues" evidence="1">
    <location>
        <begin position="16"/>
        <end position="43"/>
    </location>
</feature>
<dbReference type="EMBL" id="JANBPU010000002">
    <property type="protein sequence ID" value="KAJ1922035.1"/>
    <property type="molecule type" value="Genomic_DNA"/>
</dbReference>
<feature type="region of interest" description="Disordered" evidence="1">
    <location>
        <begin position="1"/>
        <end position="93"/>
    </location>
</feature>
<reference evidence="2" key="1">
    <citation type="submission" date="2022-07" db="EMBL/GenBank/DDBJ databases">
        <title>Phylogenomic reconstructions and comparative analyses of Kickxellomycotina fungi.</title>
        <authorList>
            <person name="Reynolds N.K."/>
            <person name="Stajich J.E."/>
            <person name="Barry K."/>
            <person name="Grigoriev I.V."/>
            <person name="Crous P."/>
            <person name="Smith M.E."/>
        </authorList>
    </citation>
    <scope>NUCLEOTIDE SEQUENCE</scope>
    <source>
        <strain evidence="2">NBRC 100468</strain>
    </source>
</reference>
<gene>
    <name evidence="2" type="ORF">H4219_000382</name>
</gene>
<feature type="compositionally biased region" description="Basic residues" evidence="1">
    <location>
        <begin position="321"/>
        <end position="330"/>
    </location>
</feature>
<feature type="compositionally biased region" description="Basic and acidic residues" evidence="1">
    <location>
        <begin position="278"/>
        <end position="293"/>
    </location>
</feature>
<feature type="region of interest" description="Disordered" evidence="1">
    <location>
        <begin position="156"/>
        <end position="365"/>
    </location>
</feature>
<sequence length="365" mass="39645">MPTQLENNTPAAEVNAVKKEDALNGDVNGKHQSSDAPQQREDSAGLVEFNKSADADATDSPILKASDPQIGAFLLPTKPEGTSSNAVEKEQPIKYDIGETFAKEETFKGLPSPFKPAESPVIDSGRRNSHNSTIKFEMEDSEARFKAISEGLKDYAEVTTPSPSADGPNSNKKKNNRSSVHFSVLSRSLQSAKERSQGLARQCSVSYNKLLKPLSKRQNRSSLADEKASPGKSDSRADGKDDDEALSPKEHAENGTFESKDGRYASEVQVDSAISVENPKERYQEDAKEKNIEDSQEESGSAVSRPGKGRLSASFVGKAKGMFKKLKLQRKSGESSSPKSKEHEQQQEQPPTITTEVAISTPMVV</sequence>
<feature type="region of interest" description="Disordered" evidence="1">
    <location>
        <begin position="106"/>
        <end position="140"/>
    </location>
</feature>
<organism evidence="2 3">
    <name type="scientific">Mycoemilia scoparia</name>
    <dbReference type="NCBI Taxonomy" id="417184"/>
    <lineage>
        <taxon>Eukaryota</taxon>
        <taxon>Fungi</taxon>
        <taxon>Fungi incertae sedis</taxon>
        <taxon>Zoopagomycota</taxon>
        <taxon>Kickxellomycotina</taxon>
        <taxon>Kickxellomycetes</taxon>
        <taxon>Kickxellales</taxon>
        <taxon>Kickxellaceae</taxon>
        <taxon>Mycoemilia</taxon>
    </lineage>
</organism>
<feature type="compositionally biased region" description="Basic and acidic residues" evidence="1">
    <location>
        <begin position="223"/>
        <end position="239"/>
    </location>
</feature>
<comment type="caution">
    <text evidence="2">The sequence shown here is derived from an EMBL/GenBank/DDBJ whole genome shotgun (WGS) entry which is preliminary data.</text>
</comment>
<dbReference type="Proteomes" id="UP001150538">
    <property type="component" value="Unassembled WGS sequence"/>
</dbReference>
<evidence type="ECO:0000313" key="2">
    <source>
        <dbReference type="EMBL" id="KAJ1922035.1"/>
    </source>
</evidence>
<dbReference type="OrthoDB" id="10658162at2759"/>
<evidence type="ECO:0000256" key="1">
    <source>
        <dbReference type="SAM" id="MobiDB-lite"/>
    </source>
</evidence>
<feature type="compositionally biased region" description="Low complexity" evidence="1">
    <location>
        <begin position="347"/>
        <end position="356"/>
    </location>
</feature>
<proteinExistence type="predicted"/>
<evidence type="ECO:0000313" key="3">
    <source>
        <dbReference type="Proteomes" id="UP001150538"/>
    </source>
</evidence>
<accession>A0A9W8A6E8</accession>
<name>A0A9W8A6E8_9FUNG</name>
<keyword evidence="3" id="KW-1185">Reference proteome</keyword>
<dbReference type="AlphaFoldDB" id="A0A9W8A6E8"/>